<keyword evidence="2" id="KW-1185">Reference proteome</keyword>
<geneLocation type="plasmid" evidence="1 2">
    <name>p2</name>
</geneLocation>
<dbReference type="Proteomes" id="UP000594603">
    <property type="component" value="Plasmid p2"/>
</dbReference>
<name>A0ACD1BGI7_9CLOT</name>
<keyword evidence="1" id="KW-0645">Protease</keyword>
<sequence>MKVINFKNKADKTVGKLEIKNINGNSSIRFDGDIVDSDWDKWNDTDSCPSDVLEALNGLTGDLDIYINSGGGSVFSGMSIYNILSRYKGNKIVYVDGLAGSIASVIAMAGDKIVMPKNSFLMIHKPLCMVGGNANDFRKMADTLDTIEQGIINVYATKLKDGANIDDIKSMVNNETWLTGEQAQQYFNIEVSEANNAIAFIRKNDFQNYLNDKLQEPKPVKNPKQQISTPTVEDKEQLELETELLKLELEL</sequence>
<reference evidence="1" key="1">
    <citation type="submission" date="2020-04" db="EMBL/GenBank/DDBJ databases">
        <title>A novel bacterium ('Candidatus Sarcina troglodytae' sp. nov.) linked to a protracted, uniformly lethal epizootic among sanctuary western chimpanzees (Pan troglodytes verus) in Sierra Leone.</title>
        <authorList>
            <person name="Owens L.A."/>
            <person name="Colitti B."/>
            <person name="Hirji I."/>
            <person name="Pizaro A."/>
            <person name="Jaffe J.E."/>
            <person name="Moittie S."/>
            <person name="Bishop-Lilly K.A."/>
            <person name="Estrella L.A."/>
            <person name="Voegtly L.J."/>
            <person name="Kuhn J.H."/>
            <person name="Suen G."/>
            <person name="Deblois C.L."/>
            <person name="Dunn C."/>
            <person name="Juan-Salles C."/>
            <person name="Goldberg T.L."/>
        </authorList>
    </citation>
    <scope>NUCLEOTIDE SEQUENCE</scope>
    <source>
        <strain evidence="1">JB2</strain>
    </source>
</reference>
<gene>
    <name evidence="1" type="ORF">HH195_11955</name>
</gene>
<evidence type="ECO:0000313" key="1">
    <source>
        <dbReference type="EMBL" id="QPJ86679.1"/>
    </source>
</evidence>
<keyword evidence="1" id="KW-0378">Hydrolase</keyword>
<accession>A0ACD1BGI7</accession>
<keyword evidence="1" id="KW-0614">Plasmid</keyword>
<evidence type="ECO:0000313" key="2">
    <source>
        <dbReference type="Proteomes" id="UP000594603"/>
    </source>
</evidence>
<dbReference type="EMBL" id="CP051756">
    <property type="protein sequence ID" value="QPJ86679.1"/>
    <property type="molecule type" value="Genomic_DNA"/>
</dbReference>
<protein>
    <submittedName>
        <fullName evidence="1">Clp protease ClpP</fullName>
    </submittedName>
</protein>
<organism evidence="1 2">
    <name type="scientific">Candidatus Sarcina troglodytae</name>
    <dbReference type="NCBI Taxonomy" id="2726954"/>
    <lineage>
        <taxon>Bacteria</taxon>
        <taxon>Bacillati</taxon>
        <taxon>Bacillota</taxon>
        <taxon>Clostridia</taxon>
        <taxon>Eubacteriales</taxon>
        <taxon>Clostridiaceae</taxon>
        <taxon>Sarcina</taxon>
    </lineage>
</organism>
<proteinExistence type="predicted"/>